<comment type="similarity">
    <text evidence="1">Belongs to the zinc-containing alcohol dehydrogenase family. Quinone oxidoreductase subfamily.</text>
</comment>
<dbReference type="NCBIfam" id="TIGR02817">
    <property type="entry name" value="adh_fam_1"/>
    <property type="match status" value="1"/>
</dbReference>
<evidence type="ECO:0000313" key="3">
    <source>
        <dbReference type="EMBL" id="KAB1641426.1"/>
    </source>
</evidence>
<dbReference type="PANTHER" id="PTHR43482">
    <property type="entry name" value="PROTEIN AST1-RELATED"/>
    <property type="match status" value="1"/>
</dbReference>
<evidence type="ECO:0000259" key="2">
    <source>
        <dbReference type="SMART" id="SM00829"/>
    </source>
</evidence>
<dbReference type="CDD" id="cd08252">
    <property type="entry name" value="AL_MDR"/>
    <property type="match status" value="1"/>
</dbReference>
<dbReference type="InterPro" id="IPR052585">
    <property type="entry name" value="Lipid_raft_assoc_Zn_ADH"/>
</dbReference>
<dbReference type="OrthoDB" id="3175656at2"/>
<dbReference type="Gene3D" id="3.90.180.10">
    <property type="entry name" value="Medium-chain alcohol dehydrogenases, catalytic domain"/>
    <property type="match status" value="1"/>
</dbReference>
<dbReference type="Pfam" id="PF13602">
    <property type="entry name" value="ADH_zinc_N_2"/>
    <property type="match status" value="1"/>
</dbReference>
<feature type="domain" description="Enoyl reductase (ER)" evidence="2">
    <location>
        <begin position="10"/>
        <end position="339"/>
    </location>
</feature>
<comment type="caution">
    <text evidence="3">The sequence shown here is derived from an EMBL/GenBank/DDBJ whole genome shotgun (WGS) entry which is preliminary data.</text>
</comment>
<organism evidence="3 4">
    <name type="scientific">Gulosibacter chungangensis</name>
    <dbReference type="NCBI Taxonomy" id="979746"/>
    <lineage>
        <taxon>Bacteria</taxon>
        <taxon>Bacillati</taxon>
        <taxon>Actinomycetota</taxon>
        <taxon>Actinomycetes</taxon>
        <taxon>Micrococcales</taxon>
        <taxon>Microbacteriaceae</taxon>
        <taxon>Gulosibacter</taxon>
    </lineage>
</organism>
<dbReference type="Gene3D" id="3.40.50.720">
    <property type="entry name" value="NAD(P)-binding Rossmann-like Domain"/>
    <property type="match status" value="1"/>
</dbReference>
<keyword evidence="4" id="KW-1185">Reference proteome</keyword>
<dbReference type="Pfam" id="PF08240">
    <property type="entry name" value="ADH_N"/>
    <property type="match status" value="1"/>
</dbReference>
<keyword evidence="1" id="KW-0479">Metal-binding</keyword>
<dbReference type="SUPFAM" id="SSF50129">
    <property type="entry name" value="GroES-like"/>
    <property type="match status" value="1"/>
</dbReference>
<evidence type="ECO:0000256" key="1">
    <source>
        <dbReference type="RuleBase" id="RU364000"/>
    </source>
</evidence>
<dbReference type="InterPro" id="IPR011032">
    <property type="entry name" value="GroES-like_sf"/>
</dbReference>
<dbReference type="RefSeq" id="WP_158053109.1">
    <property type="nucleotide sequence ID" value="NZ_WBKB01000009.1"/>
</dbReference>
<dbReference type="EMBL" id="WBKB01000009">
    <property type="protein sequence ID" value="KAB1641426.1"/>
    <property type="molecule type" value="Genomic_DNA"/>
</dbReference>
<sequence length="346" mass="36492">MKAVGYTRAGAIDDDGALVDVELPQPAPGEHDLLVKVHAVSVNPVDCTIRATEQPRSGPPRILGYDAVGTIVGLGDSVEDEPLLEHFAIDDRVFYAGAIDRPGSNAEYQLIDAHLAAHAPASLSDVETAVLPLAALTAWELLFDRLEVPRPVPGAASAVVIIGGGGGVGSMAIQLLRALTNLTVIATASRAVTKAWCANLGAHHVLDHRRPLAPQVAELGLGDPGFVLSTAGSEERQKDIVELLAPQGRFGYTDRPELDVPAFQVKCISLHPEDVFMRSRLQTLDFAEQSEILRQVGELADAGKIRSTLTSTIGAINAATLAQAHRLIESGTAVGKLALEGFTSQP</sequence>
<name>A0A7J5B927_9MICO</name>
<dbReference type="InterPro" id="IPR020843">
    <property type="entry name" value="ER"/>
</dbReference>
<dbReference type="Proteomes" id="UP000433493">
    <property type="component" value="Unassembled WGS sequence"/>
</dbReference>
<dbReference type="GO" id="GO:0008270">
    <property type="term" value="F:zinc ion binding"/>
    <property type="evidence" value="ECO:0007669"/>
    <property type="project" value="InterPro"/>
</dbReference>
<proteinExistence type="inferred from homology"/>
<dbReference type="InterPro" id="IPR036291">
    <property type="entry name" value="NAD(P)-bd_dom_sf"/>
</dbReference>
<protein>
    <recommendedName>
        <fullName evidence="1">Zinc-type alcohol dehydrogenase-like protein</fullName>
    </recommendedName>
</protein>
<keyword evidence="1" id="KW-0862">Zinc</keyword>
<dbReference type="AlphaFoldDB" id="A0A7J5B927"/>
<accession>A0A7J5B927</accession>
<keyword evidence="1" id="KW-0560">Oxidoreductase</keyword>
<dbReference type="InterPro" id="IPR013154">
    <property type="entry name" value="ADH-like_N"/>
</dbReference>
<dbReference type="SMART" id="SM00829">
    <property type="entry name" value="PKS_ER"/>
    <property type="match status" value="1"/>
</dbReference>
<dbReference type="SUPFAM" id="SSF51735">
    <property type="entry name" value="NAD(P)-binding Rossmann-fold domains"/>
    <property type="match status" value="1"/>
</dbReference>
<evidence type="ECO:0000313" key="4">
    <source>
        <dbReference type="Proteomes" id="UP000433493"/>
    </source>
</evidence>
<reference evidence="3 4" key="1">
    <citation type="submission" date="2019-09" db="EMBL/GenBank/DDBJ databases">
        <title>Phylogeny of genus Pseudoclavibacter and closely related genus.</title>
        <authorList>
            <person name="Li Y."/>
        </authorList>
    </citation>
    <scope>NUCLEOTIDE SEQUENCE [LARGE SCALE GENOMIC DNA]</scope>
    <source>
        <strain evidence="3 4">KCTC 13959</strain>
    </source>
</reference>
<dbReference type="InterPro" id="IPR014182">
    <property type="entry name" value="ADH_Zn_typ-1"/>
</dbReference>
<dbReference type="PANTHER" id="PTHR43482:SF1">
    <property type="entry name" value="PROTEIN AST1-RELATED"/>
    <property type="match status" value="1"/>
</dbReference>
<dbReference type="GO" id="GO:0016491">
    <property type="term" value="F:oxidoreductase activity"/>
    <property type="evidence" value="ECO:0007669"/>
    <property type="project" value="UniProtKB-KW"/>
</dbReference>
<gene>
    <name evidence="3" type="ORF">F8O05_12640</name>
</gene>